<dbReference type="InterPro" id="IPR005254">
    <property type="entry name" value="Heme_biosyn_assoc_TPR_pro"/>
</dbReference>
<keyword evidence="5 7" id="KW-1133">Transmembrane helix</keyword>
<dbReference type="OrthoDB" id="7067577at2"/>
<accession>A0A1E5ISB5</accession>
<evidence type="ECO:0000256" key="4">
    <source>
        <dbReference type="ARBA" id="ARBA00022692"/>
    </source>
</evidence>
<reference evidence="9" key="1">
    <citation type="submission" date="2016-07" db="EMBL/GenBank/DDBJ databases">
        <title>Whole-genome of two Shewanella species isolated from a digestive organ of sea cucumber Apostichopus japonicus Selenka 1867.</title>
        <authorList>
            <person name="Hong H.-H."/>
            <person name="Choi H."/>
            <person name="Cheon S."/>
            <person name="Oh J.-S."/>
            <person name="Lee H.-G."/>
            <person name="Park C."/>
        </authorList>
    </citation>
    <scope>NUCLEOTIDE SEQUENCE [LARGE SCALE GENOMIC DNA]</scope>
    <source>
        <strain evidence="9">CSB03KR</strain>
    </source>
</reference>
<feature type="domain" description="HemY N-terminal" evidence="8">
    <location>
        <begin position="26"/>
        <end position="131"/>
    </location>
</feature>
<evidence type="ECO:0000256" key="2">
    <source>
        <dbReference type="ARBA" id="ARBA00004236"/>
    </source>
</evidence>
<evidence type="ECO:0000256" key="5">
    <source>
        <dbReference type="ARBA" id="ARBA00022989"/>
    </source>
</evidence>
<keyword evidence="4 7" id="KW-0812">Transmembrane</keyword>
<feature type="transmembrane region" description="Helical" evidence="7">
    <location>
        <begin position="7"/>
        <end position="30"/>
    </location>
</feature>
<feature type="transmembrane region" description="Helical" evidence="7">
    <location>
        <begin position="42"/>
        <end position="70"/>
    </location>
</feature>
<evidence type="ECO:0000256" key="3">
    <source>
        <dbReference type="ARBA" id="ARBA00022475"/>
    </source>
</evidence>
<evidence type="ECO:0000259" key="8">
    <source>
        <dbReference type="Pfam" id="PF07219"/>
    </source>
</evidence>
<proteinExistence type="predicted"/>
<sequence>MIKALIYLIIILVGLVVSPYLSWFNGYIYIAMGDYELETSLIFALLAAILFYAILVLLEWCVVWTLNLLLSSRFLPEKWRRKAARKHTLLGALALAEEDWPMAEKAMAKGAKKGEIPALNLLAAARAAQHQNDPEARDNYLVEAAKEPLAAKAVTTTRIRYLLQQGELIQARTQLDALNPTSKSKLPLLRLAVELYRAQQDWAAMKLLLPTIAKRNVLSNDEFTQLNLQTNHALLTTAASNSEQELEKAWHWLSRSERKQANYIALYAEGIARYGRQTESLKLLMKQLRHEAYPEILDALTRVITPADLDARKQLFDLEKRYVDNADYQACIATIYDQSKEFRASKQWWEKVCHQAPSKQHWIALAEAQEHLGEQNSALQSYRKAAIF</sequence>
<comment type="caution">
    <text evidence="9">The sequence shown here is derived from an EMBL/GenBank/DDBJ whole genome shotgun (WGS) entry which is preliminary data.</text>
</comment>
<keyword evidence="3" id="KW-1003">Cell membrane</keyword>
<comment type="subcellular location">
    <subcellularLocation>
        <location evidence="2">Cell membrane</location>
    </subcellularLocation>
    <subcellularLocation>
        <location evidence="1">Membrane</location>
        <topology evidence="1">Multi-pass membrane protein</topology>
    </subcellularLocation>
</comment>
<dbReference type="NCBIfam" id="TIGR00540">
    <property type="entry name" value="TPR_hemY_coli"/>
    <property type="match status" value="1"/>
</dbReference>
<dbReference type="GO" id="GO:0042168">
    <property type="term" value="P:heme metabolic process"/>
    <property type="evidence" value="ECO:0007669"/>
    <property type="project" value="InterPro"/>
</dbReference>
<evidence type="ECO:0000256" key="6">
    <source>
        <dbReference type="ARBA" id="ARBA00023136"/>
    </source>
</evidence>
<protein>
    <submittedName>
        <fullName evidence="9">Heme biosynthesis protein HemY</fullName>
    </submittedName>
</protein>
<keyword evidence="6 7" id="KW-0472">Membrane</keyword>
<dbReference type="InterPro" id="IPR010817">
    <property type="entry name" value="HemY_N"/>
</dbReference>
<dbReference type="GO" id="GO:0005886">
    <property type="term" value="C:plasma membrane"/>
    <property type="evidence" value="ECO:0007669"/>
    <property type="project" value="UniProtKB-SubCell"/>
</dbReference>
<dbReference type="RefSeq" id="WP_069671578.1">
    <property type="nucleotide sequence ID" value="NZ_MCBT01000043.1"/>
</dbReference>
<dbReference type="Proteomes" id="UP000095230">
    <property type="component" value="Unassembled WGS sequence"/>
</dbReference>
<organism evidence="9">
    <name type="scientific">Shewanella colwelliana</name>
    <name type="common">Alteromonas colwelliana</name>
    <dbReference type="NCBI Taxonomy" id="23"/>
    <lineage>
        <taxon>Bacteria</taxon>
        <taxon>Pseudomonadati</taxon>
        <taxon>Pseudomonadota</taxon>
        <taxon>Gammaproteobacteria</taxon>
        <taxon>Alteromonadales</taxon>
        <taxon>Shewanellaceae</taxon>
        <taxon>Shewanella</taxon>
    </lineage>
</organism>
<gene>
    <name evidence="9" type="ORF">BEL05_14410</name>
</gene>
<evidence type="ECO:0000313" key="9">
    <source>
        <dbReference type="EMBL" id="OEG73451.1"/>
    </source>
</evidence>
<name>A0A1E5ISB5_SHECO</name>
<evidence type="ECO:0000256" key="7">
    <source>
        <dbReference type="SAM" id="Phobius"/>
    </source>
</evidence>
<dbReference type="AlphaFoldDB" id="A0A1E5ISB5"/>
<dbReference type="SUPFAM" id="SSF81901">
    <property type="entry name" value="HCP-like"/>
    <property type="match status" value="1"/>
</dbReference>
<dbReference type="EMBL" id="MCBT01000043">
    <property type="protein sequence ID" value="OEG73451.1"/>
    <property type="molecule type" value="Genomic_DNA"/>
</dbReference>
<dbReference type="STRING" id="23.BEL05_14410"/>
<dbReference type="Pfam" id="PF07219">
    <property type="entry name" value="HemY_N"/>
    <property type="match status" value="1"/>
</dbReference>
<evidence type="ECO:0000256" key="1">
    <source>
        <dbReference type="ARBA" id="ARBA00004141"/>
    </source>
</evidence>